<organism evidence="1 2">
    <name type="scientific">Mycena citricolor</name>
    <dbReference type="NCBI Taxonomy" id="2018698"/>
    <lineage>
        <taxon>Eukaryota</taxon>
        <taxon>Fungi</taxon>
        <taxon>Dikarya</taxon>
        <taxon>Basidiomycota</taxon>
        <taxon>Agaricomycotina</taxon>
        <taxon>Agaricomycetes</taxon>
        <taxon>Agaricomycetidae</taxon>
        <taxon>Agaricales</taxon>
        <taxon>Marasmiineae</taxon>
        <taxon>Mycenaceae</taxon>
        <taxon>Mycena</taxon>
    </lineage>
</organism>
<comment type="caution">
    <text evidence="1">The sequence shown here is derived from an EMBL/GenBank/DDBJ whole genome shotgun (WGS) entry which is preliminary data.</text>
</comment>
<dbReference type="AlphaFoldDB" id="A0AAD2K3H3"/>
<name>A0AAD2K3H3_9AGAR</name>
<evidence type="ECO:0000313" key="2">
    <source>
        <dbReference type="Proteomes" id="UP001295794"/>
    </source>
</evidence>
<gene>
    <name evidence="1" type="ORF">MYCIT1_LOCUS25509</name>
</gene>
<protein>
    <submittedName>
        <fullName evidence="1">Uncharacterized protein</fullName>
    </submittedName>
</protein>
<keyword evidence="2" id="KW-1185">Reference proteome</keyword>
<reference evidence="1" key="1">
    <citation type="submission" date="2023-11" db="EMBL/GenBank/DDBJ databases">
        <authorList>
            <person name="De Vega J J."/>
            <person name="De Vega J J."/>
        </authorList>
    </citation>
    <scope>NUCLEOTIDE SEQUENCE</scope>
</reference>
<accession>A0AAD2K3H3</accession>
<dbReference type="Proteomes" id="UP001295794">
    <property type="component" value="Unassembled WGS sequence"/>
</dbReference>
<proteinExistence type="predicted"/>
<dbReference type="EMBL" id="CAVNYO010000414">
    <property type="protein sequence ID" value="CAK5276882.1"/>
    <property type="molecule type" value="Genomic_DNA"/>
</dbReference>
<sequence>MPPSKKNWSSRPRLSSSTVWEDVATRHLACAQSSSRSLRSGTLWRYATQAAFALVSSADDATDEMDCTRRGEVSKISGNMVAEDGKEEGELEQYPSSIQILLSWGPLCMRSQTRGAKPSSEP</sequence>
<evidence type="ECO:0000313" key="1">
    <source>
        <dbReference type="EMBL" id="CAK5276882.1"/>
    </source>
</evidence>